<evidence type="ECO:0000313" key="8">
    <source>
        <dbReference type="EMBL" id="SEK14804.1"/>
    </source>
</evidence>
<dbReference type="PANTHER" id="PTHR30429">
    <property type="entry name" value="D-METHIONINE-BINDING LIPOPROTEIN METQ"/>
    <property type="match status" value="1"/>
</dbReference>
<dbReference type="Proteomes" id="UP000183529">
    <property type="component" value="Unassembled WGS sequence"/>
</dbReference>
<evidence type="ECO:0000256" key="3">
    <source>
        <dbReference type="ARBA" id="ARBA00022729"/>
    </source>
</evidence>
<dbReference type="Gene3D" id="3.40.190.10">
    <property type="entry name" value="Periplasmic binding protein-like II"/>
    <property type="match status" value="2"/>
</dbReference>
<feature type="chain" id="PRO_5042952971" evidence="7">
    <location>
        <begin position="32"/>
        <end position="278"/>
    </location>
</feature>
<evidence type="ECO:0000256" key="5">
    <source>
        <dbReference type="ARBA" id="ARBA00023139"/>
    </source>
</evidence>
<dbReference type="SUPFAM" id="SSF53850">
    <property type="entry name" value="Periplasmic binding protein-like II"/>
    <property type="match status" value="1"/>
</dbReference>
<keyword evidence="5" id="KW-0564">Palmitate</keyword>
<evidence type="ECO:0000256" key="2">
    <source>
        <dbReference type="ARBA" id="ARBA00008973"/>
    </source>
</evidence>
<evidence type="ECO:0000256" key="7">
    <source>
        <dbReference type="SAM" id="SignalP"/>
    </source>
</evidence>
<dbReference type="Pfam" id="PF03180">
    <property type="entry name" value="Lipoprotein_9"/>
    <property type="match status" value="1"/>
</dbReference>
<keyword evidence="4" id="KW-0472">Membrane</keyword>
<proteinExistence type="inferred from homology"/>
<comment type="similarity">
    <text evidence="2">Belongs to the NlpA lipoprotein family.</text>
</comment>
<sequence length="278" mass="29677">MRRAMGVSTMMPAVVLCVAGALAHAAEPAQATQPTSSPASAAIRVGVTPGTRAQIMDEVKRVAAARGLPLDVVVFDDPARIDTALAAHRIDAASFEDASSLDATRAAHGYALASVAPTVTLPMALYSRRLRNLSQLRPGATVAIPADARGAARALVLLQNDTLVTFRDSAGLHASTRDITGNRLKLKLVAVPRAQLYTALDHADLVAMPNEDAARAGLQPARDSVSYEDARSPYADVLTVRESDRAQPWVRTLIAAYHSDDIAHFLLTRYADSVRRPW</sequence>
<organism evidence="8 9">
    <name type="scientific">Paraburkholderia tropica</name>
    <dbReference type="NCBI Taxonomy" id="92647"/>
    <lineage>
        <taxon>Bacteria</taxon>
        <taxon>Pseudomonadati</taxon>
        <taxon>Pseudomonadota</taxon>
        <taxon>Betaproteobacteria</taxon>
        <taxon>Burkholderiales</taxon>
        <taxon>Burkholderiaceae</taxon>
        <taxon>Paraburkholderia</taxon>
    </lineage>
</organism>
<gene>
    <name evidence="8" type="ORF">SAMN05216550_13136</name>
</gene>
<evidence type="ECO:0000313" key="9">
    <source>
        <dbReference type="Proteomes" id="UP000183529"/>
    </source>
</evidence>
<accession>A0AAQ1GP87</accession>
<protein>
    <submittedName>
        <fullName evidence="8">Lipoprotein, YaeC family</fullName>
    </submittedName>
</protein>
<keyword evidence="3 7" id="KW-0732">Signal</keyword>
<evidence type="ECO:0000256" key="6">
    <source>
        <dbReference type="ARBA" id="ARBA00023288"/>
    </source>
</evidence>
<evidence type="ECO:0000256" key="4">
    <source>
        <dbReference type="ARBA" id="ARBA00023136"/>
    </source>
</evidence>
<feature type="signal peptide" evidence="7">
    <location>
        <begin position="1"/>
        <end position="31"/>
    </location>
</feature>
<comment type="caution">
    <text evidence="8">The sequence shown here is derived from an EMBL/GenBank/DDBJ whole genome shotgun (WGS) entry which is preliminary data.</text>
</comment>
<dbReference type="PANTHER" id="PTHR30429:SF1">
    <property type="entry name" value="D-METHIONINE-BINDING LIPOPROTEIN METQ-RELATED"/>
    <property type="match status" value="1"/>
</dbReference>
<dbReference type="GO" id="GO:0016020">
    <property type="term" value="C:membrane"/>
    <property type="evidence" value="ECO:0007669"/>
    <property type="project" value="UniProtKB-SubCell"/>
</dbReference>
<dbReference type="AlphaFoldDB" id="A0AAQ1GP87"/>
<name>A0AAQ1GP87_9BURK</name>
<dbReference type="EMBL" id="FNZM01000031">
    <property type="protein sequence ID" value="SEK14804.1"/>
    <property type="molecule type" value="Genomic_DNA"/>
</dbReference>
<dbReference type="CDD" id="cd13598">
    <property type="entry name" value="PBP2_lipoprotein_IlpA_like"/>
    <property type="match status" value="1"/>
</dbReference>
<reference evidence="8 9" key="1">
    <citation type="submission" date="2016-10" db="EMBL/GenBank/DDBJ databases">
        <authorList>
            <person name="Varghese N."/>
            <person name="Submissions S."/>
        </authorList>
    </citation>
    <scope>NUCLEOTIDE SEQUENCE [LARGE SCALE GENOMIC DNA]</scope>
    <source>
        <strain evidence="8 9">LMG 22274</strain>
    </source>
</reference>
<keyword evidence="6 8" id="KW-0449">Lipoprotein</keyword>
<evidence type="ECO:0000256" key="1">
    <source>
        <dbReference type="ARBA" id="ARBA00004635"/>
    </source>
</evidence>
<comment type="subcellular location">
    <subcellularLocation>
        <location evidence="1">Membrane</location>
        <topology evidence="1">Lipid-anchor</topology>
    </subcellularLocation>
</comment>
<dbReference type="InterPro" id="IPR004872">
    <property type="entry name" value="Lipoprotein_NlpA"/>
</dbReference>